<dbReference type="OrthoDB" id="9808367at2"/>
<dbReference type="EMBL" id="CP036275">
    <property type="protein sequence ID" value="QDU36399.1"/>
    <property type="molecule type" value="Genomic_DNA"/>
</dbReference>
<dbReference type="InterPro" id="IPR023801">
    <property type="entry name" value="His_deacetylse_dom"/>
</dbReference>
<dbReference type="GO" id="GO:0004407">
    <property type="term" value="F:histone deacetylase activity"/>
    <property type="evidence" value="ECO:0007669"/>
    <property type="project" value="TreeGrafter"/>
</dbReference>
<proteinExistence type="inferred from homology"/>
<dbReference type="RefSeq" id="WP_145367065.1">
    <property type="nucleotide sequence ID" value="NZ_CP036275.1"/>
</dbReference>
<reference evidence="3 4" key="1">
    <citation type="submission" date="2019-02" db="EMBL/GenBank/DDBJ databases">
        <title>Deep-cultivation of Planctomycetes and their phenomic and genomic characterization uncovers novel biology.</title>
        <authorList>
            <person name="Wiegand S."/>
            <person name="Jogler M."/>
            <person name="Boedeker C."/>
            <person name="Pinto D."/>
            <person name="Vollmers J."/>
            <person name="Rivas-Marin E."/>
            <person name="Kohn T."/>
            <person name="Peeters S.H."/>
            <person name="Heuer A."/>
            <person name="Rast P."/>
            <person name="Oberbeckmann S."/>
            <person name="Bunk B."/>
            <person name="Jeske O."/>
            <person name="Meyerdierks A."/>
            <person name="Storesund J.E."/>
            <person name="Kallscheuer N."/>
            <person name="Luecker S."/>
            <person name="Lage O.M."/>
            <person name="Pohl T."/>
            <person name="Merkel B.J."/>
            <person name="Hornburger P."/>
            <person name="Mueller R.-W."/>
            <person name="Bruemmer F."/>
            <person name="Labrenz M."/>
            <person name="Spormann A.M."/>
            <person name="Op den Camp H."/>
            <person name="Overmann J."/>
            <person name="Amann R."/>
            <person name="Jetten M.S.M."/>
            <person name="Mascher T."/>
            <person name="Medema M.H."/>
            <person name="Devos D.P."/>
            <person name="Kaster A.-K."/>
            <person name="Ovreas L."/>
            <person name="Rohde M."/>
            <person name="Galperin M.Y."/>
            <person name="Jogler C."/>
        </authorList>
    </citation>
    <scope>NUCLEOTIDE SEQUENCE [LARGE SCALE GENOMIC DNA]</scope>
    <source>
        <strain evidence="3 4">Mal4</strain>
    </source>
</reference>
<dbReference type="Gene3D" id="3.40.800.20">
    <property type="entry name" value="Histone deacetylase domain"/>
    <property type="match status" value="1"/>
</dbReference>
<feature type="domain" description="Histone deacetylase" evidence="2">
    <location>
        <begin position="18"/>
        <end position="307"/>
    </location>
</feature>
<dbReference type="PANTHER" id="PTHR10625">
    <property type="entry name" value="HISTONE DEACETYLASE HDAC1-RELATED"/>
    <property type="match status" value="1"/>
</dbReference>
<dbReference type="AlphaFoldDB" id="A0A517Z1V8"/>
<dbReference type="InterPro" id="IPR023696">
    <property type="entry name" value="Ureohydrolase_dom_sf"/>
</dbReference>
<gene>
    <name evidence="3" type="primary">hdaH</name>
    <name evidence="3" type="ORF">Mal4_06850</name>
</gene>
<dbReference type="EC" id="3.5.1.-" evidence="3"/>
<dbReference type="PRINTS" id="PR01270">
    <property type="entry name" value="HDASUPER"/>
</dbReference>
<dbReference type="Pfam" id="PF00850">
    <property type="entry name" value="Hist_deacetyl"/>
    <property type="match status" value="1"/>
</dbReference>
<keyword evidence="3" id="KW-0378">Hydrolase</keyword>
<evidence type="ECO:0000313" key="4">
    <source>
        <dbReference type="Proteomes" id="UP000320496"/>
    </source>
</evidence>
<name>A0A517Z1V8_9PLAN</name>
<dbReference type="SUPFAM" id="SSF52768">
    <property type="entry name" value="Arginase/deacetylase"/>
    <property type="match status" value="1"/>
</dbReference>
<dbReference type="CDD" id="cd09992">
    <property type="entry name" value="HDAC_classII"/>
    <property type="match status" value="1"/>
</dbReference>
<keyword evidence="4" id="KW-1185">Reference proteome</keyword>
<dbReference type="GO" id="GO:0016787">
    <property type="term" value="F:hydrolase activity"/>
    <property type="evidence" value="ECO:0007669"/>
    <property type="project" value="UniProtKB-KW"/>
</dbReference>
<sequence length="320" mass="34580">MVDLYTDAIFERHETGQHPECPARLASIRKRLDQSGLLQRCRVHASVAADPQMILRVHTQSHLDRIEATSREGGGRLDPDTVMSEESADVANRAAGTAAAAVDAVLGEKGRKALCLVRPPGHHALANRAMGFCLYNNVAVAAAHARAAHGLERVLIVDWDVHHGNGTQDIFYEDGQVYFLSAHRWPFYPGTGDADETGAGAGLGATRNLPLQFGISRPDYRSTFAGAMEDFARRCRPQLVLVSAGFDAHRADPIGSLGLETEDFASLTELVDDVARTYCEGRLVSFLEGGYDLQALAESVESHLATLIQRDADDASPPAP</sequence>
<dbReference type="KEGG" id="mri:Mal4_06850"/>
<evidence type="ECO:0000259" key="2">
    <source>
        <dbReference type="Pfam" id="PF00850"/>
    </source>
</evidence>
<dbReference type="PANTHER" id="PTHR10625:SF10">
    <property type="entry name" value="HISTONE DEACETYLASE HDAC1"/>
    <property type="match status" value="1"/>
</dbReference>
<organism evidence="3 4">
    <name type="scientific">Maioricimonas rarisocia</name>
    <dbReference type="NCBI Taxonomy" id="2528026"/>
    <lineage>
        <taxon>Bacteria</taxon>
        <taxon>Pseudomonadati</taxon>
        <taxon>Planctomycetota</taxon>
        <taxon>Planctomycetia</taxon>
        <taxon>Planctomycetales</taxon>
        <taxon>Planctomycetaceae</taxon>
        <taxon>Maioricimonas</taxon>
    </lineage>
</organism>
<dbReference type="InterPro" id="IPR037138">
    <property type="entry name" value="His_deacetylse_dom_sf"/>
</dbReference>
<dbReference type="Proteomes" id="UP000320496">
    <property type="component" value="Chromosome"/>
</dbReference>
<dbReference type="GO" id="GO:0040029">
    <property type="term" value="P:epigenetic regulation of gene expression"/>
    <property type="evidence" value="ECO:0007669"/>
    <property type="project" value="TreeGrafter"/>
</dbReference>
<protein>
    <submittedName>
        <fullName evidence="3">Histone deacetylase-like amidohydrolase</fullName>
        <ecNumber evidence="3">3.5.1.-</ecNumber>
    </submittedName>
</protein>
<dbReference type="InterPro" id="IPR000286">
    <property type="entry name" value="HDACs"/>
</dbReference>
<comment type="similarity">
    <text evidence="1">Belongs to the histone deacetylase family.</text>
</comment>
<evidence type="ECO:0000256" key="1">
    <source>
        <dbReference type="ARBA" id="ARBA00005947"/>
    </source>
</evidence>
<accession>A0A517Z1V8</accession>
<evidence type="ECO:0000313" key="3">
    <source>
        <dbReference type="EMBL" id="QDU36399.1"/>
    </source>
</evidence>